<accession>A0A554LGT6</accession>
<evidence type="ECO:0000313" key="1">
    <source>
        <dbReference type="EMBL" id="TSC92090.1"/>
    </source>
</evidence>
<sequence>MSNTPVGPRLRPRPKLGGFEPKLAVEMAIRALEIAETIPEDTLELQSDIRSVGNLSHARYCDISFALGLVTQIFPGLMIDVMTRREDLGTGAPVNIDILPDDPRDQWEHGWHEGKPGELIRRARHARILKAIALETVEHLKRLGLIIEAS</sequence>
<evidence type="ECO:0000313" key="2">
    <source>
        <dbReference type="Proteomes" id="UP000318296"/>
    </source>
</evidence>
<reference evidence="1 2" key="1">
    <citation type="submission" date="2017-07" db="EMBL/GenBank/DDBJ databases">
        <title>Mechanisms for carbon and nitrogen cycling indicate functional differentiation within the Candidate Phyla Radiation.</title>
        <authorList>
            <person name="Danczak R.E."/>
            <person name="Johnston M.D."/>
            <person name="Kenah C."/>
            <person name="Slattery M."/>
            <person name="Wrighton K.C."/>
            <person name="Wilkins M.J."/>
        </authorList>
    </citation>
    <scope>NUCLEOTIDE SEQUENCE [LARGE SCALE GENOMIC DNA]</scope>
    <source>
        <strain evidence="1">Licking1014_96</strain>
    </source>
</reference>
<comment type="caution">
    <text evidence="1">The sequence shown here is derived from an EMBL/GenBank/DDBJ whole genome shotgun (WGS) entry which is preliminary data.</text>
</comment>
<protein>
    <submittedName>
        <fullName evidence="1">Uncharacterized protein</fullName>
    </submittedName>
</protein>
<name>A0A554LGT6_9BACT</name>
<dbReference type="AlphaFoldDB" id="A0A554LGT6"/>
<organism evidence="1 2">
    <name type="scientific">Candidatus Berkelbacteria bacterium Licking1014_96</name>
    <dbReference type="NCBI Taxonomy" id="2017149"/>
    <lineage>
        <taxon>Bacteria</taxon>
        <taxon>Candidatus Berkelbacteria</taxon>
    </lineage>
</organism>
<dbReference type="EMBL" id="VMGH01000018">
    <property type="protein sequence ID" value="TSC92090.1"/>
    <property type="molecule type" value="Genomic_DNA"/>
</dbReference>
<proteinExistence type="predicted"/>
<gene>
    <name evidence="1" type="ORF">CEN92_133</name>
</gene>
<dbReference type="Proteomes" id="UP000318296">
    <property type="component" value="Unassembled WGS sequence"/>
</dbReference>